<evidence type="ECO:0000313" key="3">
    <source>
        <dbReference type="EMBL" id="CEF55000.1"/>
    </source>
</evidence>
<gene>
    <name evidence="3" type="ORF">AGA_1094</name>
</gene>
<sequence>MSDGKIAYKWAIHPHTPLLMQGKGELGRFMVDKRSSSTGQNAPLPNRQEPRLRPTRPTPNAAPSAGSEDAAGQQRLRLFPFSPVPKPPGGAVRGTSTPLIRKDVYADPTLGPVFTASALAHFILLAALLYQATHHGQTGSPQASQSSSVEMVFSQPIPSTGMVGPHSPDAGGGNAAPQAAPPPPAEQQPDTQTAPPEPSEAAPDVPPLPQSDDGLPKPRPTPQKTRPTEHKPTAKQSNHAVQHPRATQQLPKNLQSLLQHPMDYSFNEAPAPRRTLRGRPGGSSAPLDLSIGPMVENGQLNAHYASRTSVHGVSSDYGAEIDAWIQRHLYYPPDAAARGEEGSTSVHVILDRSGHVFKVFETGSSTEALDASTIGMFQGAQLPPVPPDMKDKYINFDVTVNYILIRN</sequence>
<feature type="domain" description="TonB C-terminal" evidence="2">
    <location>
        <begin position="316"/>
        <end position="407"/>
    </location>
</feature>
<name>A0A0U5F6N6_9PROT</name>
<protein>
    <recommendedName>
        <fullName evidence="2">TonB C-terminal domain-containing protein</fullName>
    </recommendedName>
</protein>
<dbReference type="Proteomes" id="UP000068250">
    <property type="component" value="Chromosome I"/>
</dbReference>
<dbReference type="STRING" id="431306.AGA_1094"/>
<evidence type="ECO:0000259" key="2">
    <source>
        <dbReference type="PROSITE" id="PS52015"/>
    </source>
</evidence>
<feature type="region of interest" description="Disordered" evidence="1">
    <location>
        <begin position="265"/>
        <end position="286"/>
    </location>
</feature>
<accession>A0A0U5F6N6</accession>
<feature type="region of interest" description="Disordered" evidence="1">
    <location>
        <begin position="34"/>
        <end position="71"/>
    </location>
</feature>
<dbReference type="AlphaFoldDB" id="A0A0U5F6N6"/>
<dbReference type="SUPFAM" id="SSF74653">
    <property type="entry name" value="TolA/TonB C-terminal domain"/>
    <property type="match status" value="1"/>
</dbReference>
<dbReference type="InterPro" id="IPR037682">
    <property type="entry name" value="TonB_C"/>
</dbReference>
<dbReference type="PATRIC" id="fig|431306.5.peg.1110"/>
<dbReference type="RefSeq" id="WP_231946029.1">
    <property type="nucleotide sequence ID" value="NZ_LN609302.1"/>
</dbReference>
<feature type="region of interest" description="Disordered" evidence="1">
    <location>
        <begin position="156"/>
        <end position="246"/>
    </location>
</feature>
<organism evidence="3 4">
    <name type="scientific">Acetobacter ghanensis</name>
    <dbReference type="NCBI Taxonomy" id="431306"/>
    <lineage>
        <taxon>Bacteria</taxon>
        <taxon>Pseudomonadati</taxon>
        <taxon>Pseudomonadota</taxon>
        <taxon>Alphaproteobacteria</taxon>
        <taxon>Acetobacterales</taxon>
        <taxon>Acetobacteraceae</taxon>
        <taxon>Acetobacter</taxon>
    </lineage>
</organism>
<reference evidence="4" key="1">
    <citation type="submission" date="2014-09" db="EMBL/GenBank/DDBJ databases">
        <authorList>
            <person name="Illeghems K.G."/>
        </authorList>
    </citation>
    <scope>NUCLEOTIDE SEQUENCE [LARGE SCALE GENOMIC DNA]</scope>
    <source>
        <strain evidence="4">LMG 23848T</strain>
    </source>
</reference>
<dbReference type="Pfam" id="PF03544">
    <property type="entry name" value="TonB_C"/>
    <property type="match status" value="1"/>
</dbReference>
<dbReference type="PROSITE" id="PS52015">
    <property type="entry name" value="TONB_CTD"/>
    <property type="match status" value="1"/>
</dbReference>
<evidence type="ECO:0000313" key="4">
    <source>
        <dbReference type="Proteomes" id="UP000068250"/>
    </source>
</evidence>
<dbReference type="EMBL" id="LN609302">
    <property type="protein sequence ID" value="CEF55000.1"/>
    <property type="molecule type" value="Genomic_DNA"/>
</dbReference>
<proteinExistence type="predicted"/>
<evidence type="ECO:0000256" key="1">
    <source>
        <dbReference type="SAM" id="MobiDB-lite"/>
    </source>
</evidence>
<dbReference type="GO" id="GO:0055085">
    <property type="term" value="P:transmembrane transport"/>
    <property type="evidence" value="ECO:0007669"/>
    <property type="project" value="InterPro"/>
</dbReference>
<dbReference type="Gene3D" id="3.30.1150.10">
    <property type="match status" value="1"/>
</dbReference>
<feature type="compositionally biased region" description="Polar residues" evidence="1">
    <location>
        <begin position="234"/>
        <end position="246"/>
    </location>
</feature>